<dbReference type="InterPro" id="IPR009056">
    <property type="entry name" value="Cyt_c-like_dom"/>
</dbReference>
<evidence type="ECO:0000313" key="2">
    <source>
        <dbReference type="Proteomes" id="UP001548189"/>
    </source>
</evidence>
<organism evidence="1 2">
    <name type="scientific">Aliikangiella maris</name>
    <dbReference type="NCBI Taxonomy" id="3162458"/>
    <lineage>
        <taxon>Bacteria</taxon>
        <taxon>Pseudomonadati</taxon>
        <taxon>Pseudomonadota</taxon>
        <taxon>Gammaproteobacteria</taxon>
        <taxon>Oceanospirillales</taxon>
        <taxon>Pleioneaceae</taxon>
        <taxon>Aliikangiella</taxon>
    </lineage>
</organism>
<proteinExistence type="predicted"/>
<keyword evidence="2" id="KW-1185">Reference proteome</keyword>
<dbReference type="SUPFAM" id="SSF46626">
    <property type="entry name" value="Cytochrome c"/>
    <property type="match status" value="1"/>
</dbReference>
<evidence type="ECO:0000313" key="1">
    <source>
        <dbReference type="EMBL" id="MET1254016.1"/>
    </source>
</evidence>
<dbReference type="Pfam" id="PF02167">
    <property type="entry name" value="Cytochrom_C1"/>
    <property type="match status" value="1"/>
</dbReference>
<dbReference type="Proteomes" id="UP001548189">
    <property type="component" value="Unassembled WGS sequence"/>
</dbReference>
<protein>
    <submittedName>
        <fullName evidence="1">Cytochrome c1</fullName>
    </submittedName>
</protein>
<reference evidence="1 2" key="1">
    <citation type="submission" date="2024-06" db="EMBL/GenBank/DDBJ databases">
        <authorList>
            <person name="Li F."/>
        </authorList>
    </citation>
    <scope>NUCLEOTIDE SEQUENCE [LARGE SCALE GENOMIC DNA]</scope>
    <source>
        <strain evidence="1 2">GXAS 311</strain>
    </source>
</reference>
<dbReference type="InterPro" id="IPR002326">
    <property type="entry name" value="Cyt_c1"/>
</dbReference>
<dbReference type="Gene3D" id="1.10.760.10">
    <property type="entry name" value="Cytochrome c-like domain"/>
    <property type="match status" value="1"/>
</dbReference>
<sequence>MRKLLIILTACLSFSLSAAEAGLTLPNDDMPKMSGDRLKISMQRGMQVYVNNCLGCHALSFQRYNRAAKDLEIPEDVMIENLIFSDSKVGDLITNNMKTKAAANWFGAAPPDLSVVARARGTKWLYNYLRAFYVDDLRPYGVNNSVFKDVAMPHVLENMQGLQAKTEIVKGIENDINYAKADMAAANQQLTEGKGDTHQLKKQIADAERVIHKAEEELVKLSKNKAYFTIIKEGALTPEEFDQEMVALVNFLDYVGEPIKLERQRLGVWVLLFIALFGFVAYLLKKEYWKDIH</sequence>
<gene>
    <name evidence="1" type="ORF">ABVT43_02640</name>
</gene>
<name>A0ABV2BPZ8_9GAMM</name>
<dbReference type="PANTHER" id="PTHR10266">
    <property type="entry name" value="CYTOCHROME C1"/>
    <property type="match status" value="1"/>
</dbReference>
<dbReference type="PROSITE" id="PS51007">
    <property type="entry name" value="CYTC"/>
    <property type="match status" value="1"/>
</dbReference>
<dbReference type="PANTHER" id="PTHR10266:SF3">
    <property type="entry name" value="CYTOCHROME C1, HEME PROTEIN, MITOCHONDRIAL"/>
    <property type="match status" value="1"/>
</dbReference>
<comment type="caution">
    <text evidence="1">The sequence shown here is derived from an EMBL/GenBank/DDBJ whole genome shotgun (WGS) entry which is preliminary data.</text>
</comment>
<accession>A0ABV2BPZ8</accession>
<dbReference type="InterPro" id="IPR036909">
    <property type="entry name" value="Cyt_c-like_dom_sf"/>
</dbReference>
<dbReference type="EMBL" id="JBEVCJ010000002">
    <property type="protein sequence ID" value="MET1254016.1"/>
    <property type="molecule type" value="Genomic_DNA"/>
</dbReference>